<evidence type="ECO:0000313" key="3">
    <source>
        <dbReference type="Proteomes" id="UP000310158"/>
    </source>
</evidence>
<feature type="compositionally biased region" description="Low complexity" evidence="1">
    <location>
        <begin position="265"/>
        <end position="277"/>
    </location>
</feature>
<sequence length="474" mass="52208">MAQGPPPSAAGPSRPKKYTNAQKNTAISSAPPTSTFFQSPPQPLQNAPTQPYYNFPTTWQSQPWPVTSFPYTSPYQQPYAYQSHQFQQYHPPTTQPHHPPIPPPPPPPTKRPTPSPSPPPPELPRHWDAALKTFLSRVGLTQALRGFETDMLVLNPDWEANEVPPALTELRDNLSIGKHSMQRLLKCKSTSPSRSENAQSGQLPSPVKPLEERKLEYVHLGNDAEPRSQTSINKSISLLLARNRARNDASNRTEFLYAKKRARTDTSSESTETAPPSCARTDAKPVDRDIMMKFDVARNEEGPLRRTVKVAPQPVHADVDVLSDKHPGLDERLRNLEEHLAVRYVPSPPVSLLHRLKFLEDHIVSLEREHPPWAALHFNQPRRGWPPPPRPAPLIVPSHLTSSSSVPLAATAQTGGNNGSAIAAAVSELTKDSGADGNVKGKGKGRAAKSSLHRAVMERLEVQKAMDDLKGNGG</sequence>
<dbReference type="OrthoDB" id="5531344at2759"/>
<organism evidence="2 3">
    <name type="scientific">Bondarzewia mesenterica</name>
    <dbReference type="NCBI Taxonomy" id="1095465"/>
    <lineage>
        <taxon>Eukaryota</taxon>
        <taxon>Fungi</taxon>
        <taxon>Dikarya</taxon>
        <taxon>Basidiomycota</taxon>
        <taxon>Agaricomycotina</taxon>
        <taxon>Agaricomycetes</taxon>
        <taxon>Russulales</taxon>
        <taxon>Bondarzewiaceae</taxon>
        <taxon>Bondarzewia</taxon>
    </lineage>
</organism>
<dbReference type="InterPro" id="IPR051425">
    <property type="entry name" value="Formin_Homology"/>
</dbReference>
<name>A0A4S4LKN4_9AGAM</name>
<feature type="region of interest" description="Disordered" evidence="1">
    <location>
        <begin position="1"/>
        <end position="57"/>
    </location>
</feature>
<feature type="compositionally biased region" description="Polar residues" evidence="1">
    <location>
        <begin position="19"/>
        <end position="57"/>
    </location>
</feature>
<accession>A0A4S4LKN4</accession>
<dbReference type="Proteomes" id="UP000310158">
    <property type="component" value="Unassembled WGS sequence"/>
</dbReference>
<feature type="compositionally biased region" description="Pro residues" evidence="1">
    <location>
        <begin position="93"/>
        <end position="122"/>
    </location>
</feature>
<feature type="region of interest" description="Disordered" evidence="1">
    <location>
        <begin position="260"/>
        <end position="282"/>
    </location>
</feature>
<dbReference type="PANTHER" id="PTHR45725">
    <property type="entry name" value="FORMIN HOMOLOGY 2 FAMILY MEMBER"/>
    <property type="match status" value="1"/>
</dbReference>
<dbReference type="AlphaFoldDB" id="A0A4S4LKN4"/>
<reference evidence="2 3" key="1">
    <citation type="submission" date="2019-02" db="EMBL/GenBank/DDBJ databases">
        <title>Genome sequencing of the rare red list fungi Bondarzewia mesenterica.</title>
        <authorList>
            <person name="Buettner E."/>
            <person name="Kellner H."/>
        </authorList>
    </citation>
    <scope>NUCLEOTIDE SEQUENCE [LARGE SCALE GENOMIC DNA]</scope>
    <source>
        <strain evidence="2 3">DSM 108281</strain>
    </source>
</reference>
<gene>
    <name evidence="2" type="ORF">EW146_g7472</name>
</gene>
<dbReference type="EMBL" id="SGPL01000432">
    <property type="protein sequence ID" value="THH12676.1"/>
    <property type="molecule type" value="Genomic_DNA"/>
</dbReference>
<comment type="caution">
    <text evidence="2">The sequence shown here is derived from an EMBL/GenBank/DDBJ whole genome shotgun (WGS) entry which is preliminary data.</text>
</comment>
<feature type="compositionally biased region" description="Polar residues" evidence="1">
    <location>
        <begin position="188"/>
        <end position="203"/>
    </location>
</feature>
<evidence type="ECO:0000256" key="1">
    <source>
        <dbReference type="SAM" id="MobiDB-lite"/>
    </source>
</evidence>
<feature type="region of interest" description="Disordered" evidence="1">
    <location>
        <begin position="80"/>
        <end position="126"/>
    </location>
</feature>
<keyword evidence="3" id="KW-1185">Reference proteome</keyword>
<feature type="region of interest" description="Disordered" evidence="1">
    <location>
        <begin position="431"/>
        <end position="451"/>
    </location>
</feature>
<feature type="region of interest" description="Disordered" evidence="1">
    <location>
        <begin position="186"/>
        <end position="210"/>
    </location>
</feature>
<protein>
    <submittedName>
        <fullName evidence="2">Uncharacterized protein</fullName>
    </submittedName>
</protein>
<proteinExistence type="predicted"/>
<evidence type="ECO:0000313" key="2">
    <source>
        <dbReference type="EMBL" id="THH12676.1"/>
    </source>
</evidence>